<name>A0AAV4TWV0_CAEEX</name>
<proteinExistence type="predicted"/>
<organism evidence="1 2">
    <name type="scientific">Caerostris extrusa</name>
    <name type="common">Bark spider</name>
    <name type="synonym">Caerostris bankana</name>
    <dbReference type="NCBI Taxonomy" id="172846"/>
    <lineage>
        <taxon>Eukaryota</taxon>
        <taxon>Metazoa</taxon>
        <taxon>Ecdysozoa</taxon>
        <taxon>Arthropoda</taxon>
        <taxon>Chelicerata</taxon>
        <taxon>Arachnida</taxon>
        <taxon>Araneae</taxon>
        <taxon>Araneomorphae</taxon>
        <taxon>Entelegynae</taxon>
        <taxon>Araneoidea</taxon>
        <taxon>Araneidae</taxon>
        <taxon>Caerostris</taxon>
    </lineage>
</organism>
<dbReference type="Proteomes" id="UP001054945">
    <property type="component" value="Unassembled WGS sequence"/>
</dbReference>
<comment type="caution">
    <text evidence="1">The sequence shown here is derived from an EMBL/GenBank/DDBJ whole genome shotgun (WGS) entry which is preliminary data.</text>
</comment>
<accession>A0AAV4TWV0</accession>
<protein>
    <submittedName>
        <fullName evidence="1">Uncharacterized protein</fullName>
    </submittedName>
</protein>
<evidence type="ECO:0000313" key="1">
    <source>
        <dbReference type="EMBL" id="GIY49561.1"/>
    </source>
</evidence>
<gene>
    <name evidence="1" type="ORF">CEXT_370931</name>
</gene>
<sequence length="115" mass="13104">MWCYLGENKLLTLLLRKYDVATGVRIHELCMENSNKHGVWRTLTVNDMCRIGTRVSARDGNPMISYLVSHHRRLAIKARHVLLWNDFAPRQCAATNSHSHTQQAGAVLVEPTIQP</sequence>
<keyword evidence="2" id="KW-1185">Reference proteome</keyword>
<dbReference type="EMBL" id="BPLR01011851">
    <property type="protein sequence ID" value="GIY49561.1"/>
    <property type="molecule type" value="Genomic_DNA"/>
</dbReference>
<reference evidence="1 2" key="1">
    <citation type="submission" date="2021-06" db="EMBL/GenBank/DDBJ databases">
        <title>Caerostris extrusa draft genome.</title>
        <authorList>
            <person name="Kono N."/>
            <person name="Arakawa K."/>
        </authorList>
    </citation>
    <scope>NUCLEOTIDE SEQUENCE [LARGE SCALE GENOMIC DNA]</scope>
</reference>
<evidence type="ECO:0000313" key="2">
    <source>
        <dbReference type="Proteomes" id="UP001054945"/>
    </source>
</evidence>
<dbReference type="AlphaFoldDB" id="A0AAV4TWV0"/>